<name>A0A9P5VIN5_9FUNG</name>
<feature type="chain" id="PRO_5040378297" evidence="1">
    <location>
        <begin position="19"/>
        <end position="457"/>
    </location>
</feature>
<sequence length="457" mass="49241">MKLTATVLALCAPSLAFALIGNDWAFDSAPLDGLNDITFPFNMAKAPHKSGFYFAQQYNFKNVTEIGYTGLQPREDKDGNSIVHAAFSSFQGGTTTKHPNCYMGADGGPGVSCAMDIKGDYSHTYSLTVENTDGTTWRCTLVDTETGTSTVVGEWTLPEGAGKIVSRQVGFVEYYIWNGQSSHTCDSLPSTEATFYNPTSKTVGASGGRITSVYEYGDCGGKAGYSVAEVSGGFDIKWNWWKFDTYPPEGLSDVTFPLKMANASHKSGFYFAQQFNFKNVAKVGYTGLQPREDKDGNSIVHAAFSSFQGGTTTKHPNCYMGADGGPGVSCAMDIKGDYSHTYSLTVENTDGTTWRCTLVDTETGTSTVVGEWTLPEGAGKIVNRQVGFVEYYIWNNGSPYTCDQLPFTEATFFDPTSNTVGASGGKITSVYEYGDCVGKAGYSLTKVDGGYDIKCGF</sequence>
<comment type="caution">
    <text evidence="2">The sequence shown here is derived from an EMBL/GenBank/DDBJ whole genome shotgun (WGS) entry which is preliminary data.</text>
</comment>
<evidence type="ECO:0000313" key="3">
    <source>
        <dbReference type="Proteomes" id="UP000696485"/>
    </source>
</evidence>
<reference evidence="2" key="1">
    <citation type="journal article" date="2020" name="Fungal Divers.">
        <title>Resolving the Mortierellaceae phylogeny through synthesis of multi-gene phylogenetics and phylogenomics.</title>
        <authorList>
            <person name="Vandepol N."/>
            <person name="Liber J."/>
            <person name="Desiro A."/>
            <person name="Na H."/>
            <person name="Kennedy M."/>
            <person name="Barry K."/>
            <person name="Grigoriev I.V."/>
            <person name="Miller A.N."/>
            <person name="O'Donnell K."/>
            <person name="Stajich J.E."/>
            <person name="Bonito G."/>
        </authorList>
    </citation>
    <scope>NUCLEOTIDE SEQUENCE</scope>
    <source>
        <strain evidence="2">NVP1</strain>
    </source>
</reference>
<dbReference type="Proteomes" id="UP000696485">
    <property type="component" value="Unassembled WGS sequence"/>
</dbReference>
<keyword evidence="3" id="KW-1185">Reference proteome</keyword>
<evidence type="ECO:0000313" key="2">
    <source>
        <dbReference type="EMBL" id="KAF9326311.1"/>
    </source>
</evidence>
<keyword evidence="1" id="KW-0732">Signal</keyword>
<evidence type="ECO:0000256" key="1">
    <source>
        <dbReference type="SAM" id="SignalP"/>
    </source>
</evidence>
<gene>
    <name evidence="2" type="ORF">BG006_010223</name>
</gene>
<protein>
    <submittedName>
        <fullName evidence="2">Uncharacterized protein</fullName>
    </submittedName>
</protein>
<proteinExistence type="predicted"/>
<accession>A0A9P5VIN5</accession>
<dbReference type="AlphaFoldDB" id="A0A9P5VIN5"/>
<organism evidence="2 3">
    <name type="scientific">Podila minutissima</name>
    <dbReference type="NCBI Taxonomy" id="64525"/>
    <lineage>
        <taxon>Eukaryota</taxon>
        <taxon>Fungi</taxon>
        <taxon>Fungi incertae sedis</taxon>
        <taxon>Mucoromycota</taxon>
        <taxon>Mortierellomycotina</taxon>
        <taxon>Mortierellomycetes</taxon>
        <taxon>Mortierellales</taxon>
        <taxon>Mortierellaceae</taxon>
        <taxon>Podila</taxon>
    </lineage>
</organism>
<dbReference type="EMBL" id="JAAAUY010000799">
    <property type="protein sequence ID" value="KAF9326311.1"/>
    <property type="molecule type" value="Genomic_DNA"/>
</dbReference>
<feature type="signal peptide" evidence="1">
    <location>
        <begin position="1"/>
        <end position="18"/>
    </location>
</feature>